<dbReference type="InParanoid" id="A0A136J8D4"/>
<feature type="region of interest" description="Disordered" evidence="1">
    <location>
        <begin position="88"/>
        <end position="153"/>
    </location>
</feature>
<feature type="compositionally biased region" description="Basic and acidic residues" evidence="1">
    <location>
        <begin position="246"/>
        <end position="258"/>
    </location>
</feature>
<reference evidence="3" key="1">
    <citation type="submission" date="2016-02" db="EMBL/GenBank/DDBJ databases">
        <title>Draft genome sequence of Microdochium bolleyi, a fungal endophyte of beachgrass.</title>
        <authorList>
            <consortium name="DOE Joint Genome Institute"/>
            <person name="David A.S."/>
            <person name="May G."/>
            <person name="Haridas S."/>
            <person name="Lim J."/>
            <person name="Wang M."/>
            <person name="Labutti K."/>
            <person name="Lipzen A."/>
            <person name="Barry K."/>
            <person name="Grigoriev I.V."/>
        </authorList>
    </citation>
    <scope>NUCLEOTIDE SEQUENCE [LARGE SCALE GENOMIC DNA]</scope>
    <source>
        <strain evidence="3">J235TASD1</strain>
    </source>
</reference>
<dbReference type="AlphaFoldDB" id="A0A136J8D4"/>
<gene>
    <name evidence="2" type="ORF">Micbo1qcDRAFT_55283</name>
</gene>
<accession>A0A136J8D4</accession>
<feature type="compositionally biased region" description="Polar residues" evidence="1">
    <location>
        <begin position="22"/>
        <end position="34"/>
    </location>
</feature>
<evidence type="ECO:0008006" key="4">
    <source>
        <dbReference type="Google" id="ProtNLM"/>
    </source>
</evidence>
<dbReference type="OrthoDB" id="425602at2759"/>
<dbReference type="STRING" id="196109.A0A136J8D4"/>
<feature type="compositionally biased region" description="Low complexity" evidence="1">
    <location>
        <begin position="90"/>
        <end position="102"/>
    </location>
</feature>
<dbReference type="EMBL" id="KQ964248">
    <property type="protein sequence ID" value="KXJ93433.1"/>
    <property type="molecule type" value="Genomic_DNA"/>
</dbReference>
<protein>
    <recommendedName>
        <fullName evidence="4">Thymidylate kinase</fullName>
    </recommendedName>
</protein>
<feature type="compositionally biased region" description="Basic and acidic residues" evidence="1">
    <location>
        <begin position="409"/>
        <end position="420"/>
    </location>
</feature>
<feature type="region of interest" description="Disordered" evidence="1">
    <location>
        <begin position="240"/>
        <end position="282"/>
    </location>
</feature>
<dbReference type="Proteomes" id="UP000070501">
    <property type="component" value="Unassembled WGS sequence"/>
</dbReference>
<keyword evidence="3" id="KW-1185">Reference proteome</keyword>
<feature type="region of interest" description="Disordered" evidence="1">
    <location>
        <begin position="22"/>
        <end position="52"/>
    </location>
</feature>
<evidence type="ECO:0000313" key="2">
    <source>
        <dbReference type="EMBL" id="KXJ93433.1"/>
    </source>
</evidence>
<evidence type="ECO:0000256" key="1">
    <source>
        <dbReference type="SAM" id="MobiDB-lite"/>
    </source>
</evidence>
<proteinExistence type="predicted"/>
<evidence type="ECO:0000313" key="3">
    <source>
        <dbReference type="Proteomes" id="UP000070501"/>
    </source>
</evidence>
<name>A0A136J8D4_9PEZI</name>
<feature type="region of interest" description="Disordered" evidence="1">
    <location>
        <begin position="399"/>
        <end position="420"/>
    </location>
</feature>
<organism evidence="2 3">
    <name type="scientific">Microdochium bolleyi</name>
    <dbReference type="NCBI Taxonomy" id="196109"/>
    <lineage>
        <taxon>Eukaryota</taxon>
        <taxon>Fungi</taxon>
        <taxon>Dikarya</taxon>
        <taxon>Ascomycota</taxon>
        <taxon>Pezizomycotina</taxon>
        <taxon>Sordariomycetes</taxon>
        <taxon>Xylariomycetidae</taxon>
        <taxon>Xylariales</taxon>
        <taxon>Microdochiaceae</taxon>
        <taxon>Microdochium</taxon>
    </lineage>
</organism>
<sequence length="420" mass="45227">MATIRQPFAQLDGLRLQNLTSLKNRQNATASPSSVKRKASETVDNDDSENVDPVLFSKRLKGSNDSSSKDLFIKPSNFILTKSASTNDISSPLKLSSPRPRSVLNPRSPAARLNAGIVKSSPLSAPAGRSPTRGKKAGLLSSSKRRTAGSYSRVDPPAFGLSAKSAAPFSLDAALKGTLSSYASRDSSSAISASPSISQGLNELHEGDLKSSWFFEIHEDTAEQEMTNLLQHSTCVLDISSDEETETRRQRERAEGKENVPPVDDVSQTSRPRAARQAAETDAMVFEKERSPLGEMNVRDYFSEGCDENSVIIVPGDDEDEAAQQQQPEAAFVPILEDASASDEPVLEQPSVAAEEPVPTVVEESIIEEQGIKSAEELMGKTEDPAPCAALLEPIEGTGESFDLWESGSAKDETEKIVEC</sequence>